<dbReference type="InterPro" id="IPR000917">
    <property type="entry name" value="Sulfatase_N"/>
</dbReference>
<dbReference type="SUPFAM" id="SSF53649">
    <property type="entry name" value="Alkaline phosphatase-like"/>
    <property type="match status" value="1"/>
</dbReference>
<dbReference type="CDD" id="cd16029">
    <property type="entry name" value="4-S"/>
    <property type="match status" value="1"/>
</dbReference>
<dbReference type="InterPro" id="IPR024607">
    <property type="entry name" value="Sulfatase_CS"/>
</dbReference>
<accession>A0AAV4W0I3</accession>
<dbReference type="Gene3D" id="3.40.720.10">
    <property type="entry name" value="Alkaline Phosphatase, subunit A"/>
    <property type="match status" value="1"/>
</dbReference>
<comment type="caution">
    <text evidence="8">The sequence shown here is derived from an EMBL/GenBank/DDBJ whole genome shotgun (WGS) entry which is preliminary data.</text>
</comment>
<evidence type="ECO:0000256" key="6">
    <source>
        <dbReference type="ARBA" id="ARBA00023180"/>
    </source>
</evidence>
<keyword evidence="3" id="KW-0479">Metal-binding</keyword>
<dbReference type="PANTHER" id="PTHR10342:SF273">
    <property type="entry name" value="RE14504P"/>
    <property type="match status" value="1"/>
</dbReference>
<evidence type="ECO:0000259" key="7">
    <source>
        <dbReference type="Pfam" id="PF00884"/>
    </source>
</evidence>
<dbReference type="PROSITE" id="PS00149">
    <property type="entry name" value="SULFATASE_2"/>
    <property type="match status" value="1"/>
</dbReference>
<gene>
    <name evidence="8" type="primary">Arsb</name>
    <name evidence="8" type="ORF">CDAR_301301</name>
</gene>
<dbReference type="GO" id="GO:0046872">
    <property type="term" value="F:metal ion binding"/>
    <property type="evidence" value="ECO:0007669"/>
    <property type="project" value="UniProtKB-KW"/>
</dbReference>
<dbReference type="Gene3D" id="3.30.1120.10">
    <property type="match status" value="1"/>
</dbReference>
<keyword evidence="4" id="KW-0378">Hydrolase</keyword>
<dbReference type="Proteomes" id="UP001054837">
    <property type="component" value="Unassembled WGS sequence"/>
</dbReference>
<keyword evidence="9" id="KW-1185">Reference proteome</keyword>
<comment type="similarity">
    <text evidence="2">Belongs to the sulfatase family.</text>
</comment>
<dbReference type="InterPro" id="IPR017850">
    <property type="entry name" value="Alkaline_phosphatase_core_sf"/>
</dbReference>
<protein>
    <submittedName>
        <fullName evidence="8">Arylsulfatase B</fullName>
    </submittedName>
</protein>
<evidence type="ECO:0000256" key="4">
    <source>
        <dbReference type="ARBA" id="ARBA00022801"/>
    </source>
</evidence>
<evidence type="ECO:0000313" key="8">
    <source>
        <dbReference type="EMBL" id="GIY76061.1"/>
    </source>
</evidence>
<dbReference type="PANTHER" id="PTHR10342">
    <property type="entry name" value="ARYLSULFATASE"/>
    <property type="match status" value="1"/>
</dbReference>
<name>A0AAV4W0I3_9ARAC</name>
<evidence type="ECO:0000256" key="3">
    <source>
        <dbReference type="ARBA" id="ARBA00022723"/>
    </source>
</evidence>
<keyword evidence="5" id="KW-0106">Calcium</keyword>
<evidence type="ECO:0000313" key="9">
    <source>
        <dbReference type="Proteomes" id="UP001054837"/>
    </source>
</evidence>
<sequence>MSILDNLKNYDGFYNSEKTTSIEGRLTMLILIIFTLVLRSVNVKAVEEQLPTHILFILADDLGWSDVSFHGFPQIPTPNIDALAANSIILNNYYSESLCSRARASVMSGNYPIHTGLQHSEIKSGEPTGLPLDIMIMPEHLKNKGYKTYMIGKWHLGYSNKEYTPTKRGFDSFFGFYNEQIDYFDYTNFDRYEDLKDPAFYGIDLQEGTETIKKMRGRYATDVFTERALDIISSHNESVPLFLYMAHLAPHVGNEYMPLQAPLTYVAKNAHIQDAKRRTYAGMVTALDESVGKLIDAFNQRGFLNNTIIVFVSDNGGDAGSYKKGAASNWPLRGQKSNSWEGAIRVPSLIWSPLLNLQEPRTSNQLMHVSDWLPTLYSAIGGEISDLGKIDGVNMWKALMYNLPSPRIEILHNIDPLNGMSALRRGDYKLVIGTTGDANAWYKPNGFDDFETPPSIDEWVFKNNSLVKRIFQESNLWMPKAVDIWRINATVSCTQPPPDDNGDCDPNQSPCLFNIAADPCEYYNLALKYPRIVKSMMEILKRYNATAVEPLSAPRDPQADPRCHSFTYVPWLDEEFVTQCPYG</sequence>
<dbReference type="InterPro" id="IPR047115">
    <property type="entry name" value="ARSB"/>
</dbReference>
<feature type="domain" description="Sulfatase N-terminal" evidence="7">
    <location>
        <begin position="53"/>
        <end position="381"/>
    </location>
</feature>
<comment type="cofactor">
    <cofactor evidence="1">
        <name>Ca(2+)</name>
        <dbReference type="ChEBI" id="CHEBI:29108"/>
    </cofactor>
</comment>
<dbReference type="AlphaFoldDB" id="A0AAV4W0I3"/>
<evidence type="ECO:0000256" key="1">
    <source>
        <dbReference type="ARBA" id="ARBA00001913"/>
    </source>
</evidence>
<dbReference type="Pfam" id="PF00884">
    <property type="entry name" value="Sulfatase"/>
    <property type="match status" value="1"/>
</dbReference>
<evidence type="ECO:0000256" key="5">
    <source>
        <dbReference type="ARBA" id="ARBA00022837"/>
    </source>
</evidence>
<keyword evidence="6" id="KW-0325">Glycoprotein</keyword>
<evidence type="ECO:0000256" key="2">
    <source>
        <dbReference type="ARBA" id="ARBA00008779"/>
    </source>
</evidence>
<reference evidence="8 9" key="1">
    <citation type="submission" date="2021-06" db="EMBL/GenBank/DDBJ databases">
        <title>Caerostris darwini draft genome.</title>
        <authorList>
            <person name="Kono N."/>
            <person name="Arakawa K."/>
        </authorList>
    </citation>
    <scope>NUCLEOTIDE SEQUENCE [LARGE SCALE GENOMIC DNA]</scope>
</reference>
<proteinExistence type="inferred from homology"/>
<organism evidence="8 9">
    <name type="scientific">Caerostris darwini</name>
    <dbReference type="NCBI Taxonomy" id="1538125"/>
    <lineage>
        <taxon>Eukaryota</taxon>
        <taxon>Metazoa</taxon>
        <taxon>Ecdysozoa</taxon>
        <taxon>Arthropoda</taxon>
        <taxon>Chelicerata</taxon>
        <taxon>Arachnida</taxon>
        <taxon>Araneae</taxon>
        <taxon>Araneomorphae</taxon>
        <taxon>Entelegynae</taxon>
        <taxon>Araneoidea</taxon>
        <taxon>Araneidae</taxon>
        <taxon>Caerostris</taxon>
    </lineage>
</organism>
<dbReference type="GO" id="GO:0008484">
    <property type="term" value="F:sulfuric ester hydrolase activity"/>
    <property type="evidence" value="ECO:0007669"/>
    <property type="project" value="InterPro"/>
</dbReference>
<dbReference type="EMBL" id="BPLQ01013947">
    <property type="protein sequence ID" value="GIY76061.1"/>
    <property type="molecule type" value="Genomic_DNA"/>
</dbReference>